<feature type="compositionally biased region" description="Basic and acidic residues" evidence="1">
    <location>
        <begin position="131"/>
        <end position="154"/>
    </location>
</feature>
<evidence type="ECO:0000256" key="1">
    <source>
        <dbReference type="SAM" id="MobiDB-lite"/>
    </source>
</evidence>
<feature type="region of interest" description="Disordered" evidence="1">
    <location>
        <begin position="131"/>
        <end position="161"/>
    </location>
</feature>
<keyword evidence="3" id="KW-1185">Reference proteome</keyword>
<feature type="region of interest" description="Disordered" evidence="1">
    <location>
        <begin position="51"/>
        <end position="83"/>
    </location>
</feature>
<dbReference type="GeneID" id="59377424"/>
<accession>A0A8H6ZVM5</accession>
<dbReference type="VEuPathDB" id="FungiDB:PC9H_007606"/>
<proteinExistence type="predicted"/>
<dbReference type="OrthoDB" id="3018737at2759"/>
<protein>
    <submittedName>
        <fullName evidence="2">Uncharacterized protein</fullName>
    </submittedName>
</protein>
<dbReference type="EMBL" id="JACETU010000005">
    <property type="protein sequence ID" value="KAF7428383.1"/>
    <property type="molecule type" value="Genomic_DNA"/>
</dbReference>
<organism evidence="2 3">
    <name type="scientific">Pleurotus ostreatus</name>
    <name type="common">Oyster mushroom</name>
    <name type="synonym">White-rot fungus</name>
    <dbReference type="NCBI Taxonomy" id="5322"/>
    <lineage>
        <taxon>Eukaryota</taxon>
        <taxon>Fungi</taxon>
        <taxon>Dikarya</taxon>
        <taxon>Basidiomycota</taxon>
        <taxon>Agaricomycotina</taxon>
        <taxon>Agaricomycetes</taxon>
        <taxon>Agaricomycetidae</taxon>
        <taxon>Agaricales</taxon>
        <taxon>Pleurotineae</taxon>
        <taxon>Pleurotaceae</taxon>
        <taxon>Pleurotus</taxon>
    </lineage>
</organism>
<sequence>MSQAPLITLHVSRSPLLPELDFRITAKTGSLLSALLTKRVVGAEHNITARRGITQPEYTTSNTPNPTSHTHAHPTSAHSHSNAFASAPSSQLVIALLNMLDQFDADVAMQVARVKDSIAEAHECIDEYKQERMRRQTSREEQRQKERKETKEIGSDFWLGV</sequence>
<feature type="compositionally biased region" description="Low complexity" evidence="1">
    <location>
        <begin position="59"/>
        <end position="83"/>
    </location>
</feature>
<reference evidence="2" key="1">
    <citation type="submission" date="2019-07" db="EMBL/GenBank/DDBJ databases">
        <authorList>
            <person name="Palmer J.M."/>
        </authorList>
    </citation>
    <scope>NUCLEOTIDE SEQUENCE</scope>
    <source>
        <strain evidence="2">PC9</strain>
    </source>
</reference>
<gene>
    <name evidence="2" type="ORF">PC9H_007606</name>
</gene>
<name>A0A8H6ZVM5_PLEOS</name>
<dbReference type="RefSeq" id="XP_036630755.1">
    <property type="nucleotide sequence ID" value="XM_036777135.1"/>
</dbReference>
<dbReference type="AlphaFoldDB" id="A0A8H6ZVM5"/>
<evidence type="ECO:0000313" key="2">
    <source>
        <dbReference type="EMBL" id="KAF7428383.1"/>
    </source>
</evidence>
<evidence type="ECO:0000313" key="3">
    <source>
        <dbReference type="Proteomes" id="UP000623687"/>
    </source>
</evidence>
<dbReference type="Proteomes" id="UP000623687">
    <property type="component" value="Unassembled WGS sequence"/>
</dbReference>
<comment type="caution">
    <text evidence="2">The sequence shown here is derived from an EMBL/GenBank/DDBJ whole genome shotgun (WGS) entry which is preliminary data.</text>
</comment>